<organism evidence="1 2">
    <name type="scientific">Nocardioides humilatus</name>
    <dbReference type="NCBI Taxonomy" id="2607660"/>
    <lineage>
        <taxon>Bacteria</taxon>
        <taxon>Bacillati</taxon>
        <taxon>Actinomycetota</taxon>
        <taxon>Actinomycetes</taxon>
        <taxon>Propionibacteriales</taxon>
        <taxon>Nocardioidaceae</taxon>
        <taxon>Nocardioides</taxon>
    </lineage>
</organism>
<reference evidence="1 2" key="2">
    <citation type="submission" date="2019-09" db="EMBL/GenBank/DDBJ databases">
        <authorList>
            <person name="Jin C."/>
        </authorList>
    </citation>
    <scope>NUCLEOTIDE SEQUENCE [LARGE SCALE GENOMIC DNA]</scope>
    <source>
        <strain evidence="1 2">BN130099</strain>
    </source>
</reference>
<proteinExistence type="predicted"/>
<protein>
    <submittedName>
        <fullName evidence="1">Uncharacterized protein</fullName>
    </submittedName>
</protein>
<evidence type="ECO:0000313" key="1">
    <source>
        <dbReference type="EMBL" id="KAA1416763.1"/>
    </source>
</evidence>
<comment type="caution">
    <text evidence="1">The sequence shown here is derived from an EMBL/GenBank/DDBJ whole genome shotgun (WGS) entry which is preliminary data.</text>
</comment>
<dbReference type="RefSeq" id="WP_149729433.1">
    <property type="nucleotide sequence ID" value="NZ_VUJV01000006.1"/>
</dbReference>
<gene>
    <name evidence="1" type="ORF">F0U44_16330</name>
</gene>
<dbReference type="EMBL" id="VUJV01000006">
    <property type="protein sequence ID" value="KAA1416763.1"/>
    <property type="molecule type" value="Genomic_DNA"/>
</dbReference>
<name>A0A5B1L7U4_9ACTN</name>
<sequence>MTPNAVAESGSLADPAGDAPERIDVTRLTVTNGDHWFTMRADVAELRQKGEFTFNYWRGASGGHLVASLLVVVDRVDGETRGRFYDCGWKDCVRAPCPRLEVKWRALKDFVWITAPQRCFPPPRTHPDAPPPAGGRFFVSGRIGDVYDSVDDAPLALERG</sequence>
<dbReference type="Proteomes" id="UP000325003">
    <property type="component" value="Unassembled WGS sequence"/>
</dbReference>
<dbReference type="AlphaFoldDB" id="A0A5B1L7U4"/>
<keyword evidence="2" id="KW-1185">Reference proteome</keyword>
<evidence type="ECO:0000313" key="2">
    <source>
        <dbReference type="Proteomes" id="UP000325003"/>
    </source>
</evidence>
<reference evidence="1 2" key="1">
    <citation type="submission" date="2019-09" db="EMBL/GenBank/DDBJ databases">
        <title>Nocardioides panacisoli sp. nov., isolated from the soil of a ginseng field.</title>
        <authorList>
            <person name="Cho C."/>
        </authorList>
    </citation>
    <scope>NUCLEOTIDE SEQUENCE [LARGE SCALE GENOMIC DNA]</scope>
    <source>
        <strain evidence="1 2">BN130099</strain>
    </source>
</reference>
<accession>A0A5B1L7U4</accession>